<feature type="non-terminal residue" evidence="2">
    <location>
        <position position="1"/>
    </location>
</feature>
<evidence type="ECO:0000313" key="2">
    <source>
        <dbReference type="EMBL" id="VFV39824.1"/>
    </source>
</evidence>
<dbReference type="SUPFAM" id="SSF52266">
    <property type="entry name" value="SGNH hydrolase"/>
    <property type="match status" value="1"/>
</dbReference>
<protein>
    <submittedName>
        <fullName evidence="2">Platelet-activating factor acetylhydrolase ib</fullName>
    </submittedName>
</protein>
<dbReference type="GO" id="GO:0047179">
    <property type="term" value="F:platelet-activating factor acetyltransferase activity"/>
    <property type="evidence" value="ECO:0007669"/>
    <property type="project" value="TreeGrafter"/>
</dbReference>
<sequence>ANVRLLNIDGGFVHLDGAISCQDIFDFLHLTRGGYSKICKPLHKLIMQLLEETPEEKETTAA</sequence>
<name>A0A485P6B5_LYNPA</name>
<dbReference type="PANTHER" id="PTHR11852:SF1">
    <property type="entry name" value="PLATELET-ACTIVATING FACTOR ACETYLHYDROLASE IB SUBUNIT ALPHA2"/>
    <property type="match status" value="1"/>
</dbReference>
<dbReference type="GO" id="GO:0005737">
    <property type="term" value="C:cytoplasm"/>
    <property type="evidence" value="ECO:0007669"/>
    <property type="project" value="TreeGrafter"/>
</dbReference>
<dbReference type="PANTHER" id="PTHR11852">
    <property type="entry name" value="PLATELET-ACTIVATING FACTOR ACETYLHYDROLASE"/>
    <property type="match status" value="1"/>
</dbReference>
<accession>A0A485P6B5</accession>
<dbReference type="Proteomes" id="UP000386466">
    <property type="component" value="Unassembled WGS sequence"/>
</dbReference>
<dbReference type="GO" id="GO:0016787">
    <property type="term" value="F:hydrolase activity"/>
    <property type="evidence" value="ECO:0007669"/>
    <property type="project" value="UniProtKB-KW"/>
</dbReference>
<dbReference type="GO" id="GO:0016042">
    <property type="term" value="P:lipid catabolic process"/>
    <property type="evidence" value="ECO:0007669"/>
    <property type="project" value="UniProtKB-KW"/>
</dbReference>
<evidence type="ECO:0000313" key="3">
    <source>
        <dbReference type="Proteomes" id="UP000386466"/>
    </source>
</evidence>
<keyword evidence="1" id="KW-0443">Lipid metabolism</keyword>
<evidence type="ECO:0000256" key="1">
    <source>
        <dbReference type="ARBA" id="ARBA00022963"/>
    </source>
</evidence>
<organism evidence="2 3">
    <name type="scientific">Lynx pardinus</name>
    <name type="common">Iberian lynx</name>
    <name type="synonym">Felis pardina</name>
    <dbReference type="NCBI Taxonomy" id="191816"/>
    <lineage>
        <taxon>Eukaryota</taxon>
        <taxon>Metazoa</taxon>
        <taxon>Chordata</taxon>
        <taxon>Craniata</taxon>
        <taxon>Vertebrata</taxon>
        <taxon>Euteleostomi</taxon>
        <taxon>Mammalia</taxon>
        <taxon>Eutheria</taxon>
        <taxon>Laurasiatheria</taxon>
        <taxon>Carnivora</taxon>
        <taxon>Feliformia</taxon>
        <taxon>Felidae</taxon>
        <taxon>Felinae</taxon>
        <taxon>Lynx</taxon>
    </lineage>
</organism>
<dbReference type="InterPro" id="IPR036514">
    <property type="entry name" value="SGNH_hydro_sf"/>
</dbReference>
<keyword evidence="1" id="KW-0442">Lipid degradation</keyword>
<keyword evidence="3" id="KW-1185">Reference proteome</keyword>
<reference evidence="2 3" key="1">
    <citation type="submission" date="2019-01" db="EMBL/GenBank/DDBJ databases">
        <authorList>
            <person name="Alioto T."/>
            <person name="Alioto T."/>
        </authorList>
    </citation>
    <scope>NUCLEOTIDE SEQUENCE [LARGE SCALE GENOMIC DNA]</scope>
</reference>
<dbReference type="Gene3D" id="3.40.50.1110">
    <property type="entry name" value="SGNH hydrolase"/>
    <property type="match status" value="1"/>
</dbReference>
<dbReference type="AlphaFoldDB" id="A0A485P6B5"/>
<proteinExistence type="predicted"/>
<dbReference type="EMBL" id="CAAGRJ010027896">
    <property type="protein sequence ID" value="VFV39824.1"/>
    <property type="molecule type" value="Genomic_DNA"/>
</dbReference>
<keyword evidence="2" id="KW-0378">Hydrolase</keyword>
<gene>
    <name evidence="2" type="ORF">LYPA_23C022566</name>
</gene>